<evidence type="ECO:0000313" key="3">
    <source>
        <dbReference type="Proteomes" id="UP000316343"/>
    </source>
</evidence>
<dbReference type="OrthoDB" id="7427213at2"/>
<dbReference type="AlphaFoldDB" id="A0A547P7F0"/>
<keyword evidence="1" id="KW-0472">Membrane</keyword>
<evidence type="ECO:0000313" key="2">
    <source>
        <dbReference type="EMBL" id="TRD10070.1"/>
    </source>
</evidence>
<accession>A0A547P7F0</accession>
<sequence length="239" mass="25741">MKQPLTLSNMLNQTFWELKSNGRIFGIFLAVMVPITASFNWLDVGSPGDGFDFGFDINFTENLLAVGAGLAALYLALWLVSIALTYWFYAALMARDPSPGFQRFWPWAGIYILATLGIGFGLILLIVPGIILIVRWSIVLPLVIEAKSPAMDTFGESWEATSGSAWSILGTMIILLIVTFVTGAVLGGASAMLSGFIGAPTLIASAVTDALMSALFIAFAVAVFRLCHNETKELSEVFA</sequence>
<name>A0A547P7F0_9SPHN</name>
<evidence type="ECO:0000256" key="1">
    <source>
        <dbReference type="SAM" id="Phobius"/>
    </source>
</evidence>
<dbReference type="Proteomes" id="UP000316343">
    <property type="component" value="Unassembled WGS sequence"/>
</dbReference>
<dbReference type="EMBL" id="VHJK01000002">
    <property type="protein sequence ID" value="TRD10070.1"/>
    <property type="molecule type" value="Genomic_DNA"/>
</dbReference>
<keyword evidence="3" id="KW-1185">Reference proteome</keyword>
<organism evidence="2 3">
    <name type="scientific">Erythrobacter insulae</name>
    <dbReference type="NCBI Taxonomy" id="2584124"/>
    <lineage>
        <taxon>Bacteria</taxon>
        <taxon>Pseudomonadati</taxon>
        <taxon>Pseudomonadota</taxon>
        <taxon>Alphaproteobacteria</taxon>
        <taxon>Sphingomonadales</taxon>
        <taxon>Erythrobacteraceae</taxon>
        <taxon>Erythrobacter/Porphyrobacter group</taxon>
        <taxon>Erythrobacter</taxon>
    </lineage>
</organism>
<feature type="transmembrane region" description="Helical" evidence="1">
    <location>
        <begin position="21"/>
        <end position="42"/>
    </location>
</feature>
<gene>
    <name evidence="2" type="ORF">FGU71_13850</name>
</gene>
<feature type="transmembrane region" description="Helical" evidence="1">
    <location>
        <begin position="62"/>
        <end position="89"/>
    </location>
</feature>
<protein>
    <recommendedName>
        <fullName evidence="4">Glycerophosphoryl diester phosphodiesterase membrane domain-containing protein</fullName>
    </recommendedName>
</protein>
<evidence type="ECO:0008006" key="4">
    <source>
        <dbReference type="Google" id="ProtNLM"/>
    </source>
</evidence>
<keyword evidence="1" id="KW-0812">Transmembrane</keyword>
<dbReference type="RefSeq" id="WP_142789360.1">
    <property type="nucleotide sequence ID" value="NZ_VHJK01000002.1"/>
</dbReference>
<reference evidence="2 3" key="1">
    <citation type="submission" date="2019-06" db="EMBL/GenBank/DDBJ databases">
        <title>Erythrobacter insulae sp. nov., isolated from a tidal flat.</title>
        <authorList>
            <person name="Yoon J.-H."/>
        </authorList>
    </citation>
    <scope>NUCLEOTIDE SEQUENCE [LARGE SCALE GENOMIC DNA]</scope>
    <source>
        <strain evidence="2 3">JBTF-M21</strain>
    </source>
</reference>
<comment type="caution">
    <text evidence="2">The sequence shown here is derived from an EMBL/GenBank/DDBJ whole genome shotgun (WGS) entry which is preliminary data.</text>
</comment>
<feature type="transmembrane region" description="Helical" evidence="1">
    <location>
        <begin position="110"/>
        <end position="134"/>
    </location>
</feature>
<feature type="transmembrane region" description="Helical" evidence="1">
    <location>
        <begin position="201"/>
        <end position="224"/>
    </location>
</feature>
<proteinExistence type="predicted"/>
<feature type="transmembrane region" description="Helical" evidence="1">
    <location>
        <begin position="165"/>
        <end position="189"/>
    </location>
</feature>
<keyword evidence="1" id="KW-1133">Transmembrane helix</keyword>